<dbReference type="Pfam" id="PF00072">
    <property type="entry name" value="Response_reg"/>
    <property type="match status" value="1"/>
</dbReference>
<dbReference type="SUPFAM" id="SSF52172">
    <property type="entry name" value="CheY-like"/>
    <property type="match status" value="1"/>
</dbReference>
<dbReference type="InterPro" id="IPR052048">
    <property type="entry name" value="ST_Response_Regulator"/>
</dbReference>
<dbReference type="PANTHER" id="PTHR43228:SF1">
    <property type="entry name" value="TWO-COMPONENT RESPONSE REGULATOR ARR22"/>
    <property type="match status" value="1"/>
</dbReference>
<dbReference type="Proteomes" id="UP001570417">
    <property type="component" value="Unassembled WGS sequence"/>
</dbReference>
<dbReference type="RefSeq" id="WP_273296502.1">
    <property type="nucleotide sequence ID" value="NZ_JBFRUW010000029.1"/>
</dbReference>
<comment type="caution">
    <text evidence="3">The sequence shown here is derived from an EMBL/GenBank/DDBJ whole genome shotgun (WGS) entry which is preliminary data.</text>
</comment>
<accession>A0ABV4NB21</accession>
<feature type="modified residue" description="4-aspartylphosphate" evidence="1">
    <location>
        <position position="60"/>
    </location>
</feature>
<gene>
    <name evidence="3" type="ORF">AB4566_09610</name>
</gene>
<keyword evidence="4" id="KW-1185">Reference proteome</keyword>
<dbReference type="InterPro" id="IPR011006">
    <property type="entry name" value="CheY-like_superfamily"/>
</dbReference>
<keyword evidence="1" id="KW-0597">Phosphoprotein</keyword>
<name>A0ABV4NB21_9VIBR</name>
<evidence type="ECO:0000313" key="4">
    <source>
        <dbReference type="Proteomes" id="UP001570417"/>
    </source>
</evidence>
<dbReference type="SMART" id="SM00448">
    <property type="entry name" value="REC"/>
    <property type="match status" value="1"/>
</dbReference>
<dbReference type="PANTHER" id="PTHR43228">
    <property type="entry name" value="TWO-COMPONENT RESPONSE REGULATOR"/>
    <property type="match status" value="1"/>
</dbReference>
<reference evidence="3 4" key="1">
    <citation type="journal article" date="2024" name="ISME J.">
        <title>Tailless and filamentous prophages are predominant in marine Vibrio.</title>
        <authorList>
            <person name="Steensen K."/>
            <person name="Seneca J."/>
            <person name="Bartlau N."/>
            <person name="Yu X.A."/>
            <person name="Hussain F.A."/>
            <person name="Polz M.F."/>
        </authorList>
    </citation>
    <scope>NUCLEOTIDE SEQUENCE [LARGE SCALE GENOMIC DNA]</scope>
    <source>
        <strain evidence="3 4">10N.222.51.A1</strain>
    </source>
</reference>
<evidence type="ECO:0000259" key="2">
    <source>
        <dbReference type="PROSITE" id="PS50110"/>
    </source>
</evidence>
<dbReference type="Gene3D" id="3.40.50.2300">
    <property type="match status" value="1"/>
</dbReference>
<evidence type="ECO:0000256" key="1">
    <source>
        <dbReference type="PROSITE-ProRule" id="PRU00169"/>
    </source>
</evidence>
<dbReference type="CDD" id="cd17546">
    <property type="entry name" value="REC_hyHK_CKI1_RcsC-like"/>
    <property type="match status" value="1"/>
</dbReference>
<proteinExistence type="predicted"/>
<dbReference type="PROSITE" id="PS50110">
    <property type="entry name" value="RESPONSE_REGULATORY"/>
    <property type="match status" value="1"/>
</dbReference>
<evidence type="ECO:0000313" key="3">
    <source>
        <dbReference type="EMBL" id="MFA0568530.1"/>
    </source>
</evidence>
<sequence length="236" mass="26280">MNTFAKSLLSILVVEDHPFSREAFVSMLKRTGFENVKAAEDGESAVAILNTDPIDLVITDINMPNQNGIELIKKIRTSQTKSSQYTSIIAVTTLSDAATISACMTLEVDAFLVKPISVKEAQQKILLAISEPKELYQQHLYADISTEISLSPKNLQPETKQPRIKEVSCHFFIPATLSELKSEMTILDDIELSNGSCLLKAGTLINQKLLRRLYELSEVVQFGHIRVRVDQKDTVT</sequence>
<feature type="domain" description="Response regulatory" evidence="2">
    <location>
        <begin position="10"/>
        <end position="129"/>
    </location>
</feature>
<dbReference type="EMBL" id="JBFRUW010000029">
    <property type="protein sequence ID" value="MFA0568530.1"/>
    <property type="molecule type" value="Genomic_DNA"/>
</dbReference>
<dbReference type="InterPro" id="IPR001789">
    <property type="entry name" value="Sig_transdc_resp-reg_receiver"/>
</dbReference>
<organism evidence="3 4">
    <name type="scientific">Vibrio gallaecicus</name>
    <dbReference type="NCBI Taxonomy" id="552386"/>
    <lineage>
        <taxon>Bacteria</taxon>
        <taxon>Pseudomonadati</taxon>
        <taxon>Pseudomonadota</taxon>
        <taxon>Gammaproteobacteria</taxon>
        <taxon>Vibrionales</taxon>
        <taxon>Vibrionaceae</taxon>
        <taxon>Vibrio</taxon>
    </lineage>
</organism>
<protein>
    <submittedName>
        <fullName evidence="3">Response regulator</fullName>
    </submittedName>
</protein>